<protein>
    <submittedName>
        <fullName evidence="1">Coagulation factor 5/8 type domain-containing protein</fullName>
    </submittedName>
</protein>
<dbReference type="EMBL" id="LGGN01000436">
    <property type="protein sequence ID" value="KUK74322.1"/>
    <property type="molecule type" value="Genomic_DNA"/>
</dbReference>
<comment type="caution">
    <text evidence="1">The sequence shown here is derived from an EMBL/GenBank/DDBJ whole genome shotgun (WGS) entry which is preliminary data.</text>
</comment>
<organism evidence="1 2">
    <name type="scientific">Proteiniphilum acetatigenes</name>
    <dbReference type="NCBI Taxonomy" id="294710"/>
    <lineage>
        <taxon>Bacteria</taxon>
        <taxon>Pseudomonadati</taxon>
        <taxon>Bacteroidota</taxon>
        <taxon>Bacteroidia</taxon>
        <taxon>Bacteroidales</taxon>
        <taxon>Dysgonomonadaceae</taxon>
        <taxon>Proteiniphilum</taxon>
    </lineage>
</organism>
<evidence type="ECO:0000313" key="1">
    <source>
        <dbReference type="EMBL" id="KUK74322.1"/>
    </source>
</evidence>
<dbReference type="AlphaFoldDB" id="A0A117LYD3"/>
<name>A0A117LYD3_9BACT</name>
<proteinExistence type="predicted"/>
<evidence type="ECO:0000313" key="2">
    <source>
        <dbReference type="Proteomes" id="UP000053860"/>
    </source>
</evidence>
<gene>
    <name evidence="1" type="ORF">XD92_1675</name>
</gene>
<accession>A0A117LYD3</accession>
<sequence length="72" mass="8475">MRAIMKRNILPLILMTALLQLSCNRDRQESDSTAAPGRRQTTYCNPIDIDYTYMSHYRAERDVSYRTRFVEG</sequence>
<reference evidence="2" key="1">
    <citation type="journal article" date="2015" name="MBio">
        <title>Genome-Resolved Metagenomic Analysis Reveals Roles for Candidate Phyla and Other Microbial Community Members in Biogeochemical Transformations in Oil Reservoirs.</title>
        <authorList>
            <person name="Hu P."/>
            <person name="Tom L."/>
            <person name="Singh A."/>
            <person name="Thomas B.C."/>
            <person name="Baker B.J."/>
            <person name="Piceno Y.M."/>
            <person name="Andersen G.L."/>
            <person name="Banfield J.F."/>
        </authorList>
    </citation>
    <scope>NUCLEOTIDE SEQUENCE [LARGE SCALE GENOMIC DNA]</scope>
</reference>
<dbReference type="Proteomes" id="UP000053860">
    <property type="component" value="Unassembled WGS sequence"/>
</dbReference>